<feature type="transmembrane region" description="Helical" evidence="2">
    <location>
        <begin position="15"/>
        <end position="40"/>
    </location>
</feature>
<dbReference type="EMBL" id="JOJR01000012">
    <property type="protein sequence ID" value="RCN51663.1"/>
    <property type="molecule type" value="Genomic_DNA"/>
</dbReference>
<protein>
    <submittedName>
        <fullName evidence="3">Uncharacterized protein</fullName>
    </submittedName>
</protein>
<dbReference type="Proteomes" id="UP000252519">
    <property type="component" value="Unassembled WGS sequence"/>
</dbReference>
<evidence type="ECO:0000256" key="2">
    <source>
        <dbReference type="SAM" id="Phobius"/>
    </source>
</evidence>
<feature type="compositionally biased region" description="Polar residues" evidence="1">
    <location>
        <begin position="97"/>
        <end position="108"/>
    </location>
</feature>
<name>A0A368H4X8_ANCCA</name>
<proteinExistence type="predicted"/>
<evidence type="ECO:0000256" key="1">
    <source>
        <dbReference type="SAM" id="MobiDB-lite"/>
    </source>
</evidence>
<gene>
    <name evidence="3" type="ORF">ANCCAN_02331</name>
</gene>
<evidence type="ECO:0000313" key="3">
    <source>
        <dbReference type="EMBL" id="RCN51663.1"/>
    </source>
</evidence>
<dbReference type="OrthoDB" id="5864843at2759"/>
<feature type="region of interest" description="Disordered" evidence="1">
    <location>
        <begin position="84"/>
        <end position="108"/>
    </location>
</feature>
<keyword evidence="2" id="KW-1133">Transmembrane helix</keyword>
<evidence type="ECO:0000313" key="4">
    <source>
        <dbReference type="Proteomes" id="UP000252519"/>
    </source>
</evidence>
<keyword evidence="4" id="KW-1185">Reference proteome</keyword>
<keyword evidence="2" id="KW-0812">Transmembrane</keyword>
<reference evidence="3 4" key="1">
    <citation type="submission" date="2014-10" db="EMBL/GenBank/DDBJ databases">
        <title>Draft genome of the hookworm Ancylostoma caninum.</title>
        <authorList>
            <person name="Mitreva M."/>
        </authorList>
    </citation>
    <scope>NUCLEOTIDE SEQUENCE [LARGE SCALE GENOMIC DNA]</scope>
    <source>
        <strain evidence="3 4">Baltimore</strain>
    </source>
</reference>
<sequence>MTWFKYGCCVPTSTVLWLIIILFIFTVVALICCCISMAFVRWIYKRRIRSKSECLKNRYEQEGRSRREMEFKLKELAMRPVHGHHHHQIERHHQSDDANNNVKQQSESYKPSGEDIAQHQKFLSNINQNTAYFNLPGAPGAGVVPLKDPLYTGHTPLTSQRSDSMPALQLFTGRTPMTSQQSDVIMPSSSSFLTAGTKSTASYFSPSTGALARSSSTTSAPIETMTTIRMEPRDVAATAHAIVTGGGGRGMECMPPYPGIILLNKDQRPHGQCPSGN</sequence>
<dbReference type="STRING" id="29170.A0A368H4X8"/>
<keyword evidence="2" id="KW-0472">Membrane</keyword>
<dbReference type="AlphaFoldDB" id="A0A368H4X8"/>
<organism evidence="3 4">
    <name type="scientific">Ancylostoma caninum</name>
    <name type="common">Dog hookworm</name>
    <dbReference type="NCBI Taxonomy" id="29170"/>
    <lineage>
        <taxon>Eukaryota</taxon>
        <taxon>Metazoa</taxon>
        <taxon>Ecdysozoa</taxon>
        <taxon>Nematoda</taxon>
        <taxon>Chromadorea</taxon>
        <taxon>Rhabditida</taxon>
        <taxon>Rhabditina</taxon>
        <taxon>Rhabditomorpha</taxon>
        <taxon>Strongyloidea</taxon>
        <taxon>Ancylostomatidae</taxon>
        <taxon>Ancylostomatinae</taxon>
        <taxon>Ancylostoma</taxon>
    </lineage>
</organism>
<accession>A0A368H4X8</accession>
<comment type="caution">
    <text evidence="3">The sequence shown here is derived from an EMBL/GenBank/DDBJ whole genome shotgun (WGS) entry which is preliminary data.</text>
</comment>